<comment type="function">
    <text evidence="16 17">Phosphorylation of dTMP to form dTDP in both de novo and salvage pathways of dTTP synthesis.</text>
</comment>
<evidence type="ECO:0000256" key="11">
    <source>
        <dbReference type="ARBA" id="ARBA00022777"/>
    </source>
</evidence>
<dbReference type="SUPFAM" id="SSF52540">
    <property type="entry name" value="P-loop containing nucleoside triphosphate hydrolases"/>
    <property type="match status" value="1"/>
</dbReference>
<dbReference type="HAMAP" id="MF_00165">
    <property type="entry name" value="Thymidylate_kinase"/>
    <property type="match status" value="1"/>
</dbReference>
<feature type="binding site" evidence="17">
    <location>
        <begin position="579"/>
        <end position="586"/>
    </location>
    <ligand>
        <name>ATP</name>
        <dbReference type="ChEBI" id="CHEBI:30616"/>
    </ligand>
</feature>
<evidence type="ECO:0000313" key="21">
    <source>
        <dbReference type="EMBL" id="SDH98240.1"/>
    </source>
</evidence>
<evidence type="ECO:0000256" key="15">
    <source>
        <dbReference type="ARBA" id="ARBA00048743"/>
    </source>
</evidence>
<comment type="catalytic activity">
    <reaction evidence="15 17">
        <text>dTMP + ATP = dTDP + ADP</text>
        <dbReference type="Rhea" id="RHEA:13517"/>
        <dbReference type="ChEBI" id="CHEBI:30616"/>
        <dbReference type="ChEBI" id="CHEBI:58369"/>
        <dbReference type="ChEBI" id="CHEBI:63528"/>
        <dbReference type="ChEBI" id="CHEBI:456216"/>
        <dbReference type="EC" id="2.7.4.9"/>
    </reaction>
</comment>
<dbReference type="InterPro" id="IPR018094">
    <property type="entry name" value="Thymidylate_kinase"/>
</dbReference>
<evidence type="ECO:0000256" key="1">
    <source>
        <dbReference type="ARBA" id="ARBA00004651"/>
    </source>
</evidence>
<feature type="domain" description="Thymidylate kinase-like" evidence="20">
    <location>
        <begin position="577"/>
        <end position="762"/>
    </location>
</feature>
<proteinExistence type="inferred from homology"/>
<evidence type="ECO:0000313" key="22">
    <source>
        <dbReference type="Proteomes" id="UP000198923"/>
    </source>
</evidence>
<keyword evidence="11 17" id="KW-0418">Kinase</keyword>
<evidence type="ECO:0000256" key="6">
    <source>
        <dbReference type="ARBA" id="ARBA00022475"/>
    </source>
</evidence>
<feature type="transmembrane region" description="Helical" evidence="19">
    <location>
        <begin position="483"/>
        <end position="505"/>
    </location>
</feature>
<dbReference type="PANTHER" id="PTHR23513">
    <property type="entry name" value="INTEGRAL MEMBRANE EFFLUX PROTEIN-RELATED"/>
    <property type="match status" value="1"/>
</dbReference>
<dbReference type="STRING" id="504805.SAMN05421505_12929"/>
<evidence type="ECO:0000256" key="13">
    <source>
        <dbReference type="ARBA" id="ARBA00022989"/>
    </source>
</evidence>
<evidence type="ECO:0000256" key="8">
    <source>
        <dbReference type="ARBA" id="ARBA00022692"/>
    </source>
</evidence>
<feature type="transmembrane region" description="Helical" evidence="19">
    <location>
        <begin position="416"/>
        <end position="434"/>
    </location>
</feature>
<feature type="transmembrane region" description="Helical" evidence="19">
    <location>
        <begin position="351"/>
        <end position="372"/>
    </location>
</feature>
<gene>
    <name evidence="17" type="primary">tmk</name>
    <name evidence="21" type="ORF">SAMN05421505_12929</name>
</gene>
<feature type="transmembrane region" description="Helical" evidence="19">
    <location>
        <begin position="258"/>
        <end position="278"/>
    </location>
</feature>
<dbReference type="PANTHER" id="PTHR23513:SF17">
    <property type="entry name" value="MEMBRANE PROTEIN"/>
    <property type="match status" value="1"/>
</dbReference>
<keyword evidence="6" id="KW-1003">Cell membrane</keyword>
<evidence type="ECO:0000256" key="3">
    <source>
        <dbReference type="ARBA" id="ARBA00012980"/>
    </source>
</evidence>
<protein>
    <recommendedName>
        <fullName evidence="4 17">Thymidylate kinase</fullName>
        <ecNumber evidence="3 17">2.7.4.9</ecNumber>
    </recommendedName>
    <alternativeName>
        <fullName evidence="17">dTMP kinase</fullName>
    </alternativeName>
</protein>
<keyword evidence="9 17" id="KW-0545">Nucleotide biosynthesis</keyword>
<dbReference type="InterPro" id="IPR010290">
    <property type="entry name" value="TM_effector"/>
</dbReference>
<evidence type="ECO:0000259" key="20">
    <source>
        <dbReference type="Pfam" id="PF02223"/>
    </source>
</evidence>
<keyword evidence="10 17" id="KW-0547">Nucleotide-binding</keyword>
<keyword evidence="12 17" id="KW-0067">ATP-binding</keyword>
<keyword evidence="5" id="KW-0813">Transport</keyword>
<keyword evidence="7 17" id="KW-0808">Transferase</keyword>
<feature type="transmembrane region" description="Helical" evidence="19">
    <location>
        <begin position="138"/>
        <end position="160"/>
    </location>
</feature>
<dbReference type="PROSITE" id="PS01331">
    <property type="entry name" value="THYMIDYLATE_KINASE"/>
    <property type="match status" value="1"/>
</dbReference>
<accession>A0A1G8GVI5</accession>
<dbReference type="EC" id="2.7.4.9" evidence="3 17"/>
<evidence type="ECO:0000256" key="10">
    <source>
        <dbReference type="ARBA" id="ARBA00022741"/>
    </source>
</evidence>
<dbReference type="FunFam" id="3.40.50.300:FF:000225">
    <property type="entry name" value="Thymidylate kinase"/>
    <property type="match status" value="1"/>
</dbReference>
<evidence type="ECO:0000256" key="5">
    <source>
        <dbReference type="ARBA" id="ARBA00022448"/>
    </source>
</evidence>
<evidence type="ECO:0000256" key="19">
    <source>
        <dbReference type="SAM" id="Phobius"/>
    </source>
</evidence>
<evidence type="ECO:0000256" key="17">
    <source>
        <dbReference type="HAMAP-Rule" id="MF_00165"/>
    </source>
</evidence>
<evidence type="ECO:0000256" key="4">
    <source>
        <dbReference type="ARBA" id="ARBA00017144"/>
    </source>
</evidence>
<keyword evidence="8 19" id="KW-0812">Transmembrane</keyword>
<feature type="region of interest" description="Disordered" evidence="18">
    <location>
        <begin position="773"/>
        <end position="792"/>
    </location>
</feature>
<feature type="transmembrane region" description="Helical" evidence="19">
    <location>
        <begin position="298"/>
        <end position="317"/>
    </location>
</feature>
<sequence>MIVAVAAHLYLWHRLVRATTRPGRIRRWLTALTVVLAALVPLRHDGSPLDLWNLCVTKRTHYANVPCEALPEGTTLRRRASGARCPVRIPHSLKPDKSPGYADIMTTPGRSAARRKPPHALTSGPFRRLWTAMSIHGLGDWLSLVALTAVAGTLTAGSGYRAQALAVGGVLLAKLLPAVLLGPPAAALAGRFDRRLTMAGANLAMFALVLSVPLVGTYLWTIIAVVLLELAALLWAPAKDSAVASLVPKERLTSARSLNLLAAYGTAPVAAALFVVVAVATDLGRSLSPGFTARPTDVALLVNAAIYLASAACLLTLKIPPGQASAVPVPSILRQITAGWRHLAADRPVRGLIVGMLGAVAAVGAVVSVARTHIGPGALGGGDAAYGTLLGAVFLGMAFGLSLGPRTLRELSRGRLFGLSIISVGVLLAAAALIHNLVVVVLLTGALAACAGIAWSVGLSAVDAQAGDLGRGRTLSFLQAGARAALIVAVLVAAPLAGLFGHHVVRIAPDVVYRFDGANLVLLVCGLLSVVLGIVSLRHVEGRGGAPLATDLFEALRGRKPVAHSEDDDTGGLFIAFEGGEGSGKTTQSRLLAIWLRDQGFDVVQTREPGSTKVGMRLRAILLDAAHQGLSARSEALLYSADRAEHVEKVIRPALQRGALVVTDRYIDSSLAYQGAGRALDSSEVAKLNEWATGGLLPDLTVLIDVPPSIGLTRFASPADRIEAEPLEFHERVRREFRALAAAAPDRYLVVDGTLPQEEVSRIIQDHVREILPDPVPQESEDSTGTMPAIRD</sequence>
<dbReference type="SUPFAM" id="SSF103473">
    <property type="entry name" value="MFS general substrate transporter"/>
    <property type="match status" value="1"/>
</dbReference>
<dbReference type="Gene3D" id="3.40.50.300">
    <property type="entry name" value="P-loop containing nucleotide triphosphate hydrolases"/>
    <property type="match status" value="1"/>
</dbReference>
<comment type="similarity">
    <text evidence="2 17">Belongs to the thymidylate kinase family.</text>
</comment>
<dbReference type="AlphaFoldDB" id="A0A1G8GVI5"/>
<dbReference type="InterPro" id="IPR018095">
    <property type="entry name" value="Thymidylate_kin_CS"/>
</dbReference>
<comment type="subcellular location">
    <subcellularLocation>
        <location evidence="1">Cell membrane</location>
        <topology evidence="1">Multi-pass membrane protein</topology>
    </subcellularLocation>
</comment>
<evidence type="ECO:0000256" key="14">
    <source>
        <dbReference type="ARBA" id="ARBA00023136"/>
    </source>
</evidence>
<evidence type="ECO:0000256" key="12">
    <source>
        <dbReference type="ARBA" id="ARBA00022840"/>
    </source>
</evidence>
<feature type="transmembrane region" description="Helical" evidence="19">
    <location>
        <begin position="166"/>
        <end position="189"/>
    </location>
</feature>
<name>A0A1G8GVI5_9ACTN</name>
<evidence type="ECO:0000256" key="18">
    <source>
        <dbReference type="SAM" id="MobiDB-lite"/>
    </source>
</evidence>
<dbReference type="CDD" id="cd06173">
    <property type="entry name" value="MFS_MefA_like"/>
    <property type="match status" value="1"/>
</dbReference>
<evidence type="ECO:0000256" key="9">
    <source>
        <dbReference type="ARBA" id="ARBA00022727"/>
    </source>
</evidence>
<dbReference type="InterPro" id="IPR027417">
    <property type="entry name" value="P-loop_NTPase"/>
</dbReference>
<dbReference type="GO" id="GO:0006233">
    <property type="term" value="P:dTDP biosynthetic process"/>
    <property type="evidence" value="ECO:0007669"/>
    <property type="project" value="InterPro"/>
</dbReference>
<dbReference type="Pfam" id="PF02223">
    <property type="entry name" value="Thymidylate_kin"/>
    <property type="match status" value="1"/>
</dbReference>
<keyword evidence="22" id="KW-1185">Reference proteome</keyword>
<dbReference type="GO" id="GO:0005524">
    <property type="term" value="F:ATP binding"/>
    <property type="evidence" value="ECO:0007669"/>
    <property type="project" value="UniProtKB-UniRule"/>
</dbReference>
<dbReference type="Gene3D" id="1.20.1250.20">
    <property type="entry name" value="MFS general substrate transporter like domains"/>
    <property type="match status" value="1"/>
</dbReference>
<dbReference type="GO" id="GO:0005886">
    <property type="term" value="C:plasma membrane"/>
    <property type="evidence" value="ECO:0007669"/>
    <property type="project" value="UniProtKB-SubCell"/>
</dbReference>
<organism evidence="21 22">
    <name type="scientific">Sinosporangium album</name>
    <dbReference type="NCBI Taxonomy" id="504805"/>
    <lineage>
        <taxon>Bacteria</taxon>
        <taxon>Bacillati</taxon>
        <taxon>Actinomycetota</taxon>
        <taxon>Actinomycetes</taxon>
        <taxon>Streptosporangiales</taxon>
        <taxon>Streptosporangiaceae</taxon>
        <taxon>Sinosporangium</taxon>
    </lineage>
</organism>
<keyword evidence="13 19" id="KW-1133">Transmembrane helix</keyword>
<feature type="transmembrane region" description="Helical" evidence="19">
    <location>
        <begin position="440"/>
        <end position="462"/>
    </location>
</feature>
<feature type="transmembrane region" description="Helical" evidence="19">
    <location>
        <begin position="384"/>
        <end position="404"/>
    </location>
</feature>
<dbReference type="EMBL" id="FNCN01000029">
    <property type="protein sequence ID" value="SDH98240.1"/>
    <property type="molecule type" value="Genomic_DNA"/>
</dbReference>
<feature type="transmembrane region" description="Helical" evidence="19">
    <location>
        <begin position="517"/>
        <end position="537"/>
    </location>
</feature>
<dbReference type="Proteomes" id="UP000198923">
    <property type="component" value="Unassembled WGS sequence"/>
</dbReference>
<dbReference type="GO" id="GO:0004798">
    <property type="term" value="F:dTMP kinase activity"/>
    <property type="evidence" value="ECO:0007669"/>
    <property type="project" value="UniProtKB-UniRule"/>
</dbReference>
<dbReference type="CDD" id="cd01672">
    <property type="entry name" value="TMPK"/>
    <property type="match status" value="1"/>
</dbReference>
<evidence type="ECO:0000256" key="2">
    <source>
        <dbReference type="ARBA" id="ARBA00009776"/>
    </source>
</evidence>
<dbReference type="Pfam" id="PF05977">
    <property type="entry name" value="MFS_3"/>
    <property type="match status" value="1"/>
</dbReference>
<dbReference type="InterPro" id="IPR036259">
    <property type="entry name" value="MFS_trans_sf"/>
</dbReference>
<dbReference type="NCBIfam" id="TIGR00041">
    <property type="entry name" value="DTMP_kinase"/>
    <property type="match status" value="1"/>
</dbReference>
<evidence type="ECO:0000256" key="7">
    <source>
        <dbReference type="ARBA" id="ARBA00022679"/>
    </source>
</evidence>
<keyword evidence="14 19" id="KW-0472">Membrane</keyword>
<dbReference type="GO" id="GO:0006235">
    <property type="term" value="P:dTTP biosynthetic process"/>
    <property type="evidence" value="ECO:0007669"/>
    <property type="project" value="UniProtKB-UniRule"/>
</dbReference>
<dbReference type="InterPro" id="IPR039430">
    <property type="entry name" value="Thymidylate_kin-like_dom"/>
</dbReference>
<evidence type="ECO:0000256" key="16">
    <source>
        <dbReference type="ARBA" id="ARBA00057735"/>
    </source>
</evidence>
<reference evidence="21 22" key="1">
    <citation type="submission" date="2016-10" db="EMBL/GenBank/DDBJ databases">
        <authorList>
            <person name="de Groot N.N."/>
        </authorList>
    </citation>
    <scope>NUCLEOTIDE SEQUENCE [LARGE SCALE GENOMIC DNA]</scope>
    <source>
        <strain evidence="21 22">CPCC 201354</strain>
    </source>
</reference>